<comment type="caution">
    <text evidence="1">The sequence shown here is derived from an EMBL/GenBank/DDBJ whole genome shotgun (WGS) entry which is preliminary data.</text>
</comment>
<name>A0A941EMW8_9ACTN</name>
<reference evidence="1" key="1">
    <citation type="submission" date="2021-04" db="EMBL/GenBank/DDBJ databases">
        <title>Genome based classification of Actinospica acidithermotolerans sp. nov., an actinobacterium isolated from an Indonesian hot spring.</title>
        <authorList>
            <person name="Kusuma A.B."/>
            <person name="Putra K.E."/>
            <person name="Nafisah S."/>
            <person name="Loh J."/>
            <person name="Nouioui I."/>
            <person name="Goodfellow M."/>
        </authorList>
    </citation>
    <scope>NUCLEOTIDE SEQUENCE</scope>
    <source>
        <strain evidence="1">CSCA 57</strain>
    </source>
</reference>
<gene>
    <name evidence="1" type="ORF">KDL01_09105</name>
</gene>
<sequence>MNDPELNQGAPSGRDPNEAVTREVLDQVVASVHTSPDLAERVRAGGIARRRRTRWSATAAIALVAAGTAAGVTALGPGQKAASVSDAASGAATATASAGPVALPTCAAEADAYRVVEPRTAPTGPAVAGAPVAAVVCRYGPDGKPVRSATVTDPADVTALRTAANAGTPYAGSRFCLQGFGSAVIVFVYAQGSPRGVAVTYDPACDALETKAGSYDATGALDGLITGWVGDWRASASPTG</sequence>
<protein>
    <submittedName>
        <fullName evidence="1">Uncharacterized protein</fullName>
    </submittedName>
</protein>
<dbReference type="EMBL" id="JAGSOG010000029">
    <property type="protein sequence ID" value="MBR7833422.1"/>
    <property type="molecule type" value="Genomic_DNA"/>
</dbReference>
<evidence type="ECO:0000313" key="1">
    <source>
        <dbReference type="EMBL" id="MBR7833422.1"/>
    </source>
</evidence>
<dbReference type="RefSeq" id="WP_212527943.1">
    <property type="nucleotide sequence ID" value="NZ_JAGSOG010000029.1"/>
</dbReference>
<proteinExistence type="predicted"/>
<organism evidence="1 2">
    <name type="scientific">Actinospica durhamensis</name>
    <dbReference type="NCBI Taxonomy" id="1508375"/>
    <lineage>
        <taxon>Bacteria</taxon>
        <taxon>Bacillati</taxon>
        <taxon>Actinomycetota</taxon>
        <taxon>Actinomycetes</taxon>
        <taxon>Catenulisporales</taxon>
        <taxon>Actinospicaceae</taxon>
        <taxon>Actinospica</taxon>
    </lineage>
</organism>
<dbReference type="AlphaFoldDB" id="A0A941EMW8"/>
<evidence type="ECO:0000313" key="2">
    <source>
        <dbReference type="Proteomes" id="UP000675781"/>
    </source>
</evidence>
<dbReference type="Proteomes" id="UP000675781">
    <property type="component" value="Unassembled WGS sequence"/>
</dbReference>
<accession>A0A941EMW8</accession>
<keyword evidence="2" id="KW-1185">Reference proteome</keyword>